<comment type="caution">
    <text evidence="1">The sequence shown here is derived from an EMBL/GenBank/DDBJ whole genome shotgun (WGS) entry which is preliminary data.</text>
</comment>
<organism evidence="1 2">
    <name type="scientific">Hypoxylon rubiginosum</name>
    <dbReference type="NCBI Taxonomy" id="110542"/>
    <lineage>
        <taxon>Eukaryota</taxon>
        <taxon>Fungi</taxon>
        <taxon>Dikarya</taxon>
        <taxon>Ascomycota</taxon>
        <taxon>Pezizomycotina</taxon>
        <taxon>Sordariomycetes</taxon>
        <taxon>Xylariomycetidae</taxon>
        <taxon>Xylariales</taxon>
        <taxon>Hypoxylaceae</taxon>
        <taxon>Hypoxylon</taxon>
    </lineage>
</organism>
<sequence length="888" mass="101186">MAFAATLGALTEELIQVITSTSSQSDPNRFNVLKESSLRKLRYHNYLRTNQFEVEEKLNGFEEHFRVVNRDGLADALRERLDALTQIPNKWTPDILHLLLQLEDQPIQKSKLTDLDLLKEPEEDTGPPLKWDDIAKEEGWDQERDLWKDVNFEGGSSDDDNFESTSDLSSEAENTSLSSIEARYQKSPADFLVVSQDENRLNQVRETQLWRNAAAPKDPAGRSLKISIPESHIVREVLFMLNGLENTLFDTQGVPSLHYQLKNTSWEVYKALLGSFSEAGRQLSVLREFANTTQHVPLLQVFREAVERRLRSFDREISNLQARYVDIQQDVVVSLARVVDDVKPHLQPLACLSDIIQRLQQSKYPRPFHYLELLFEAAGVSQLEGDDVVYEFIATLFLECFQVYLRSIRLWMESGELIDGDKTFFITSSTSQVPMSQVWRGQFTLRKTSDGILYAPRFLQPASSKILTTGKSVVILKLLGKYQPISTLVPDAPLEVDGDFASRYGLFAPFSEVFNHVFDKWMESKHHAASTTLQRTLYESCSLWSVLSALQHVYLMSDGSRSNMFAFSIFNNIDLLNANWHDRFNLTSLAHEAFGNVANAHRISVSVLADGLADTVTEIRRSVRKGLPSVRIIYRLSWPLRIVLSDESLAQYQAVFTFLLQLRRASSVLHRYRLVSDSVVGTSITSSEQAIYYGLRSKFLWFCNTLQSYLTTLVLGPLTAQLRVSLQQAEDVSGMIGSHSTFTKQMINEMCLGSKLDPIRQCMLDMFDLAIRLQDARQLESEREQEEAQELSRLSVMSSPIRQGKQKYMKSDDEEDETFLLEQDRSSMMQDREKTFAEILVEIRADSDRQLKFICSGLRGVARASGEGAAGKWDTLAEMLEVGVQERR</sequence>
<reference evidence="1 2" key="1">
    <citation type="journal article" date="2022" name="New Phytol.">
        <title>Ecological generalism drives hyperdiversity of secondary metabolite gene clusters in xylarialean endophytes.</title>
        <authorList>
            <person name="Franco M.E.E."/>
            <person name="Wisecaver J.H."/>
            <person name="Arnold A.E."/>
            <person name="Ju Y.M."/>
            <person name="Slot J.C."/>
            <person name="Ahrendt S."/>
            <person name="Moore L.P."/>
            <person name="Eastman K.E."/>
            <person name="Scott K."/>
            <person name="Konkel Z."/>
            <person name="Mondo S.J."/>
            <person name="Kuo A."/>
            <person name="Hayes R.D."/>
            <person name="Haridas S."/>
            <person name="Andreopoulos B."/>
            <person name="Riley R."/>
            <person name="LaButti K."/>
            <person name="Pangilinan J."/>
            <person name="Lipzen A."/>
            <person name="Amirebrahimi M."/>
            <person name="Yan J."/>
            <person name="Adam C."/>
            <person name="Keymanesh K."/>
            <person name="Ng V."/>
            <person name="Louie K."/>
            <person name="Northen T."/>
            <person name="Drula E."/>
            <person name="Henrissat B."/>
            <person name="Hsieh H.M."/>
            <person name="Youens-Clark K."/>
            <person name="Lutzoni F."/>
            <person name="Miadlikowska J."/>
            <person name="Eastwood D.C."/>
            <person name="Hamelin R.C."/>
            <person name="Grigoriev I.V."/>
            <person name="U'Ren J.M."/>
        </authorList>
    </citation>
    <scope>NUCLEOTIDE SEQUENCE [LARGE SCALE GENOMIC DNA]</scope>
    <source>
        <strain evidence="1 2">CBS 119005</strain>
    </source>
</reference>
<dbReference type="EMBL" id="MU393473">
    <property type="protein sequence ID" value="KAI4865336.1"/>
    <property type="molecule type" value="Genomic_DNA"/>
</dbReference>
<accession>A0ACB9Z1D5</accession>
<keyword evidence="2" id="KW-1185">Reference proteome</keyword>
<name>A0ACB9Z1D5_9PEZI</name>
<proteinExistence type="predicted"/>
<dbReference type="Proteomes" id="UP001497700">
    <property type="component" value="Unassembled WGS sequence"/>
</dbReference>
<protein>
    <submittedName>
        <fullName evidence="1">Spc98 family-domain-containing protein</fullName>
    </submittedName>
</protein>
<gene>
    <name evidence="1" type="ORF">F4820DRAFT_420572</name>
</gene>
<evidence type="ECO:0000313" key="1">
    <source>
        <dbReference type="EMBL" id="KAI4865336.1"/>
    </source>
</evidence>
<evidence type="ECO:0000313" key="2">
    <source>
        <dbReference type="Proteomes" id="UP001497700"/>
    </source>
</evidence>